<dbReference type="InterPro" id="IPR027417">
    <property type="entry name" value="P-loop_NTPase"/>
</dbReference>
<dbReference type="OrthoDB" id="4075047at2"/>
<dbReference type="Gene3D" id="3.40.50.300">
    <property type="entry name" value="P-loop containing nucleotide triphosphate hydrolases"/>
    <property type="match status" value="1"/>
</dbReference>
<dbReference type="InterPro" id="IPR003439">
    <property type="entry name" value="ABC_transporter-like_ATP-bd"/>
</dbReference>
<evidence type="ECO:0000256" key="3">
    <source>
        <dbReference type="ARBA" id="ARBA00022840"/>
    </source>
</evidence>
<feature type="domain" description="ABC transporter" evidence="4">
    <location>
        <begin position="13"/>
        <end position="233"/>
    </location>
</feature>
<sequence>MQSDRSSGQDTILKVQDLGYQNDGKVILKDISFDLKLGEHLAVVGSSGSGKSTLLRLLNRLLEPTQGRVVYKGRDYKETPPRELRRKIGLILQQPYLFPGTVADNLRFGPAQRQAEISDEAIAELLSNVDLPDFAGRDVANLSGGEAQRVSIARTLANSPEILLMDEPTSALDEESRLQVEKLLCDIAQRQKLTFIIVTHDMQQAGRLAETALVLEGGRVQQYGPVEEIIHAK</sequence>
<dbReference type="RefSeq" id="WP_116224976.1">
    <property type="nucleotide sequence ID" value="NZ_AP018437.1"/>
</dbReference>
<evidence type="ECO:0000313" key="6">
    <source>
        <dbReference type="Proteomes" id="UP000256388"/>
    </source>
</evidence>
<evidence type="ECO:0000256" key="2">
    <source>
        <dbReference type="ARBA" id="ARBA00022741"/>
    </source>
</evidence>
<dbReference type="PANTHER" id="PTHR43423:SF1">
    <property type="entry name" value="ABC TRANSPORTER I FAMILY MEMBER 17"/>
    <property type="match status" value="1"/>
</dbReference>
<keyword evidence="3 5" id="KW-0067">ATP-binding</keyword>
<comment type="caution">
    <text evidence="5">The sequence shown here is derived from an EMBL/GenBank/DDBJ whole genome shotgun (WGS) entry which is preliminary data.</text>
</comment>
<reference evidence="5 6" key="1">
    <citation type="submission" date="2018-08" db="EMBL/GenBank/DDBJ databases">
        <title>Genomic Encyclopedia of Type Strains, Phase IV (KMG-IV): sequencing the most valuable type-strain genomes for metagenomic binning, comparative biology and taxonomic classification.</title>
        <authorList>
            <person name="Goeker M."/>
        </authorList>
    </citation>
    <scope>NUCLEOTIDE SEQUENCE [LARGE SCALE GENOMIC DNA]</scope>
    <source>
        <strain evidence="5 6">DSM 23923</strain>
    </source>
</reference>
<proteinExistence type="predicted"/>
<protein>
    <submittedName>
        <fullName evidence="5">Putative ABC transport system ATP-binding protein</fullName>
    </submittedName>
</protein>
<organism evidence="5 6">
    <name type="scientific">Pelolinea submarina</name>
    <dbReference type="NCBI Taxonomy" id="913107"/>
    <lineage>
        <taxon>Bacteria</taxon>
        <taxon>Bacillati</taxon>
        <taxon>Chloroflexota</taxon>
        <taxon>Anaerolineae</taxon>
        <taxon>Anaerolineales</taxon>
        <taxon>Anaerolineaceae</taxon>
        <taxon>Pelolinea</taxon>
    </lineage>
</organism>
<dbReference type="InterPro" id="IPR003593">
    <property type="entry name" value="AAA+_ATPase"/>
</dbReference>
<dbReference type="SMART" id="SM00382">
    <property type="entry name" value="AAA"/>
    <property type="match status" value="1"/>
</dbReference>
<dbReference type="PROSITE" id="PS00211">
    <property type="entry name" value="ABC_TRANSPORTER_1"/>
    <property type="match status" value="1"/>
</dbReference>
<dbReference type="Proteomes" id="UP000256388">
    <property type="component" value="Unassembled WGS sequence"/>
</dbReference>
<evidence type="ECO:0000256" key="1">
    <source>
        <dbReference type="ARBA" id="ARBA00022448"/>
    </source>
</evidence>
<dbReference type="SUPFAM" id="SSF52540">
    <property type="entry name" value="P-loop containing nucleoside triphosphate hydrolases"/>
    <property type="match status" value="1"/>
</dbReference>
<accession>A0A347ZUT5</accession>
<dbReference type="PROSITE" id="PS50893">
    <property type="entry name" value="ABC_TRANSPORTER_2"/>
    <property type="match status" value="1"/>
</dbReference>
<dbReference type="GO" id="GO:0016887">
    <property type="term" value="F:ATP hydrolysis activity"/>
    <property type="evidence" value="ECO:0007669"/>
    <property type="project" value="InterPro"/>
</dbReference>
<gene>
    <name evidence="5" type="ORF">DFR64_0204</name>
</gene>
<keyword evidence="2" id="KW-0547">Nucleotide-binding</keyword>
<dbReference type="GO" id="GO:0005524">
    <property type="term" value="F:ATP binding"/>
    <property type="evidence" value="ECO:0007669"/>
    <property type="project" value="UniProtKB-KW"/>
</dbReference>
<dbReference type="EMBL" id="QUMS01000001">
    <property type="protein sequence ID" value="REG10349.1"/>
    <property type="molecule type" value="Genomic_DNA"/>
</dbReference>
<evidence type="ECO:0000259" key="4">
    <source>
        <dbReference type="PROSITE" id="PS50893"/>
    </source>
</evidence>
<keyword evidence="1" id="KW-0813">Transport</keyword>
<name>A0A347ZUT5_9CHLR</name>
<dbReference type="Pfam" id="PF00005">
    <property type="entry name" value="ABC_tran"/>
    <property type="match status" value="1"/>
</dbReference>
<dbReference type="AlphaFoldDB" id="A0A347ZUT5"/>
<dbReference type="PANTHER" id="PTHR43423">
    <property type="entry name" value="ABC TRANSPORTER I FAMILY MEMBER 17"/>
    <property type="match status" value="1"/>
</dbReference>
<evidence type="ECO:0000313" key="5">
    <source>
        <dbReference type="EMBL" id="REG10349.1"/>
    </source>
</evidence>
<keyword evidence="6" id="KW-1185">Reference proteome</keyword>
<dbReference type="InterPro" id="IPR017871">
    <property type="entry name" value="ABC_transporter-like_CS"/>
</dbReference>